<dbReference type="AlphaFoldDB" id="A0A382P3D2"/>
<feature type="non-terminal residue" evidence="2">
    <location>
        <position position="187"/>
    </location>
</feature>
<feature type="non-terminal residue" evidence="2">
    <location>
        <position position="1"/>
    </location>
</feature>
<dbReference type="EMBL" id="UINC01104317">
    <property type="protein sequence ID" value="SVC67370.1"/>
    <property type="molecule type" value="Genomic_DNA"/>
</dbReference>
<dbReference type="InterPro" id="IPR036390">
    <property type="entry name" value="WH_DNA-bd_sf"/>
</dbReference>
<name>A0A382P3D2_9ZZZZ</name>
<reference evidence="2" key="1">
    <citation type="submission" date="2018-05" db="EMBL/GenBank/DDBJ databases">
        <authorList>
            <person name="Lanie J.A."/>
            <person name="Ng W.-L."/>
            <person name="Kazmierczak K.M."/>
            <person name="Andrzejewski T.M."/>
            <person name="Davidsen T.M."/>
            <person name="Wayne K.J."/>
            <person name="Tettelin H."/>
            <person name="Glass J.I."/>
            <person name="Rusch D."/>
            <person name="Podicherti R."/>
            <person name="Tsui H.-C.T."/>
            <person name="Winkler M.E."/>
        </authorList>
    </citation>
    <scope>NUCLEOTIDE SEQUENCE</scope>
</reference>
<dbReference type="InterPro" id="IPR056394">
    <property type="entry name" value="AprA-like_N"/>
</dbReference>
<dbReference type="Pfam" id="PF23526">
    <property type="entry name" value="AprA_N"/>
    <property type="match status" value="1"/>
</dbReference>
<protein>
    <recommendedName>
        <fullName evidence="1">AprA-like N-terminal domain-containing protein</fullName>
    </recommendedName>
</protein>
<organism evidence="2">
    <name type="scientific">marine metagenome</name>
    <dbReference type="NCBI Taxonomy" id="408172"/>
    <lineage>
        <taxon>unclassified sequences</taxon>
        <taxon>metagenomes</taxon>
        <taxon>ecological metagenomes</taxon>
    </lineage>
</organism>
<accession>A0A382P3D2</accession>
<evidence type="ECO:0000259" key="1">
    <source>
        <dbReference type="Pfam" id="PF23526"/>
    </source>
</evidence>
<dbReference type="SUPFAM" id="SSF46785">
    <property type="entry name" value="Winged helix' DNA-binding domain"/>
    <property type="match status" value="1"/>
</dbReference>
<sequence>MDQEKKKYLRSLLFRHLDGIAICGPISALNKSGITEYIQNHPIFTLKELLSQFKSNAGYLNVTLRLLTSQGWLNQNIIKDGDNIQYKLTDKGQKCFQISHYYDPFSDFIPNLINIEQYLFDPNSQSIKKEFNSLLEFLKSFTTQYNKTHSSEWEISRHLEGLLIGPILATLGMSEYFFVNIDIDQSI</sequence>
<feature type="domain" description="AprA-like N-terminal" evidence="1">
    <location>
        <begin position="9"/>
        <end position="75"/>
    </location>
</feature>
<evidence type="ECO:0000313" key="2">
    <source>
        <dbReference type="EMBL" id="SVC67370.1"/>
    </source>
</evidence>
<gene>
    <name evidence="2" type="ORF">METZ01_LOCUS320224</name>
</gene>
<proteinExistence type="predicted"/>